<feature type="domain" description="Cytochrome c" evidence="6">
    <location>
        <begin position="28"/>
        <end position="137"/>
    </location>
</feature>
<dbReference type="InterPro" id="IPR036909">
    <property type="entry name" value="Cyt_c-like_dom_sf"/>
</dbReference>
<dbReference type="OrthoDB" id="9811281at2"/>
<dbReference type="PANTHER" id="PTHR35008">
    <property type="entry name" value="BLL4482 PROTEIN-RELATED"/>
    <property type="match status" value="1"/>
</dbReference>
<dbReference type="PANTHER" id="PTHR35008:SF4">
    <property type="entry name" value="BLL4482 PROTEIN"/>
    <property type="match status" value="1"/>
</dbReference>
<dbReference type="Gene3D" id="1.10.760.10">
    <property type="entry name" value="Cytochrome c-like domain"/>
    <property type="match status" value="2"/>
</dbReference>
<dbReference type="GO" id="GO:0020037">
    <property type="term" value="F:heme binding"/>
    <property type="evidence" value="ECO:0007669"/>
    <property type="project" value="InterPro"/>
</dbReference>
<evidence type="ECO:0000313" key="7">
    <source>
        <dbReference type="EMBL" id="RAI03973.1"/>
    </source>
</evidence>
<keyword evidence="2 4" id="KW-0479">Metal-binding</keyword>
<dbReference type="InterPro" id="IPR051459">
    <property type="entry name" value="Cytochrome_c-type_DH"/>
</dbReference>
<gene>
    <name evidence="7" type="ORF">DLJ53_05775</name>
</gene>
<name>A0A8B2NX77_9HYPH</name>
<evidence type="ECO:0000313" key="8">
    <source>
        <dbReference type="Proteomes" id="UP000249590"/>
    </source>
</evidence>
<dbReference type="SUPFAM" id="SSF46626">
    <property type="entry name" value="Cytochrome c"/>
    <property type="match status" value="2"/>
</dbReference>
<evidence type="ECO:0000256" key="5">
    <source>
        <dbReference type="SAM" id="SignalP"/>
    </source>
</evidence>
<dbReference type="GO" id="GO:0009055">
    <property type="term" value="F:electron transfer activity"/>
    <property type="evidence" value="ECO:0007669"/>
    <property type="project" value="InterPro"/>
</dbReference>
<dbReference type="InterPro" id="IPR009056">
    <property type="entry name" value="Cyt_c-like_dom"/>
</dbReference>
<evidence type="ECO:0000259" key="6">
    <source>
        <dbReference type="PROSITE" id="PS51007"/>
    </source>
</evidence>
<sequence>MGNIVTFLTACISLLFVASTTAPAAADDLTERGAYLVNTVMACGNCHTPMGPQGPDMSRALSGGLEFDTPGFHVTASNLTPHDTGLGSWSDEEIKRALVEGRRPDGSALAPIMPTSFYKVLTPRDLDAIVAYLRTLPPVDRKVPAPEYAGDPPPAFPGAEAPIAEEDQGADPVRKGFYLVTIAHCMECHTDWEADGPPAIGAGGRPLPGPWGVSISANITNDPHAGLGEWTDEEIVRAVTAGVSRDGRALLPPMGYPFYAGISPDDLAAMVAYLRTVPSTH</sequence>
<keyword evidence="1 4" id="KW-0349">Heme</keyword>
<feature type="signal peptide" evidence="5">
    <location>
        <begin position="1"/>
        <end position="26"/>
    </location>
</feature>
<evidence type="ECO:0000256" key="3">
    <source>
        <dbReference type="ARBA" id="ARBA00023004"/>
    </source>
</evidence>
<organism evidence="7 8">
    <name type="scientific">Acuticoccus sediminis</name>
    <dbReference type="NCBI Taxonomy" id="2184697"/>
    <lineage>
        <taxon>Bacteria</taxon>
        <taxon>Pseudomonadati</taxon>
        <taxon>Pseudomonadota</taxon>
        <taxon>Alphaproteobacteria</taxon>
        <taxon>Hyphomicrobiales</taxon>
        <taxon>Amorphaceae</taxon>
        <taxon>Acuticoccus</taxon>
    </lineage>
</organism>
<dbReference type="EMBL" id="QHHQ01000001">
    <property type="protein sequence ID" value="RAI03973.1"/>
    <property type="molecule type" value="Genomic_DNA"/>
</dbReference>
<evidence type="ECO:0000256" key="2">
    <source>
        <dbReference type="ARBA" id="ARBA00022723"/>
    </source>
</evidence>
<protein>
    <submittedName>
        <fullName evidence="7">Phosphomannomutase</fullName>
    </submittedName>
</protein>
<feature type="chain" id="PRO_5032589149" evidence="5">
    <location>
        <begin position="27"/>
        <end position="281"/>
    </location>
</feature>
<dbReference type="RefSeq" id="WP_111343082.1">
    <property type="nucleotide sequence ID" value="NZ_QHHQ01000001.1"/>
</dbReference>
<keyword evidence="8" id="KW-1185">Reference proteome</keyword>
<feature type="domain" description="Cytochrome c" evidence="6">
    <location>
        <begin position="171"/>
        <end position="278"/>
    </location>
</feature>
<proteinExistence type="predicted"/>
<accession>A0A8B2NX77</accession>
<keyword evidence="5" id="KW-0732">Signal</keyword>
<comment type="caution">
    <text evidence="7">The sequence shown here is derived from an EMBL/GenBank/DDBJ whole genome shotgun (WGS) entry which is preliminary data.</text>
</comment>
<evidence type="ECO:0000256" key="4">
    <source>
        <dbReference type="PROSITE-ProRule" id="PRU00433"/>
    </source>
</evidence>
<dbReference type="Proteomes" id="UP000249590">
    <property type="component" value="Unassembled WGS sequence"/>
</dbReference>
<keyword evidence="3 4" id="KW-0408">Iron</keyword>
<dbReference type="PROSITE" id="PS51007">
    <property type="entry name" value="CYTC"/>
    <property type="match status" value="2"/>
</dbReference>
<evidence type="ECO:0000256" key="1">
    <source>
        <dbReference type="ARBA" id="ARBA00022617"/>
    </source>
</evidence>
<dbReference type="Pfam" id="PF00034">
    <property type="entry name" value="Cytochrom_C"/>
    <property type="match status" value="2"/>
</dbReference>
<dbReference type="AlphaFoldDB" id="A0A8B2NX77"/>
<reference evidence="7 8" key="1">
    <citation type="submission" date="2018-05" db="EMBL/GenBank/DDBJ databases">
        <title>Acuticoccus sediminis sp. nov., isolated from deep-sea sediment of Indian Ocean.</title>
        <authorList>
            <person name="Liu X."/>
            <person name="Lai Q."/>
            <person name="Du Y."/>
            <person name="Sun F."/>
            <person name="Zhang X."/>
            <person name="Wang S."/>
            <person name="Shao Z."/>
        </authorList>
    </citation>
    <scope>NUCLEOTIDE SEQUENCE [LARGE SCALE GENOMIC DNA]</scope>
    <source>
        <strain evidence="7 8">PTG4-2</strain>
    </source>
</reference>
<dbReference type="GO" id="GO:0046872">
    <property type="term" value="F:metal ion binding"/>
    <property type="evidence" value="ECO:0007669"/>
    <property type="project" value="UniProtKB-KW"/>
</dbReference>